<keyword evidence="3 6" id="KW-0285">Flavoprotein</keyword>
<dbReference type="InterPro" id="IPR013786">
    <property type="entry name" value="AcylCoA_DH/ox_N"/>
</dbReference>
<dbReference type="CDD" id="cd00567">
    <property type="entry name" value="ACAD"/>
    <property type="match status" value="1"/>
</dbReference>
<evidence type="ECO:0000256" key="6">
    <source>
        <dbReference type="RuleBase" id="RU362125"/>
    </source>
</evidence>
<dbReference type="Gene3D" id="2.40.110.10">
    <property type="entry name" value="Butyryl-CoA Dehydrogenase, subunit A, domain 2"/>
    <property type="match status" value="1"/>
</dbReference>
<feature type="domain" description="Acyl-CoA dehydrogenase/oxidase N-terminal" evidence="9">
    <location>
        <begin position="6"/>
        <end position="84"/>
    </location>
</feature>
<dbReference type="InterPro" id="IPR036250">
    <property type="entry name" value="AcylCo_DH-like_C"/>
</dbReference>
<evidence type="ECO:0000256" key="1">
    <source>
        <dbReference type="ARBA" id="ARBA00001974"/>
    </source>
</evidence>
<comment type="similarity">
    <text evidence="2 6">Belongs to the acyl-CoA dehydrogenase family.</text>
</comment>
<comment type="cofactor">
    <cofactor evidence="1 6">
        <name>FAD</name>
        <dbReference type="ChEBI" id="CHEBI:57692"/>
    </cofactor>
</comment>
<dbReference type="InterPro" id="IPR009100">
    <property type="entry name" value="AcylCoA_DH/oxidase_NM_dom_sf"/>
</dbReference>
<protein>
    <submittedName>
        <fullName evidence="10">Putative acyl-CoA dehydrogenase</fullName>
    </submittedName>
</protein>
<dbReference type="GO" id="GO:0003995">
    <property type="term" value="F:acyl-CoA dehydrogenase activity"/>
    <property type="evidence" value="ECO:0007669"/>
    <property type="project" value="TreeGrafter"/>
</dbReference>
<dbReference type="AlphaFoldDB" id="A0A2I7K5C0"/>
<dbReference type="InterPro" id="IPR006091">
    <property type="entry name" value="Acyl-CoA_Oxase/DH_mid-dom"/>
</dbReference>
<evidence type="ECO:0000259" key="7">
    <source>
        <dbReference type="Pfam" id="PF00441"/>
    </source>
</evidence>
<dbReference type="RefSeq" id="WP_102882972.1">
    <property type="nucleotide sequence ID" value="NZ_CP010725.1"/>
</dbReference>
<dbReference type="Gene3D" id="1.10.540.10">
    <property type="entry name" value="Acyl-CoA dehydrogenase/oxidase, N-terminal domain"/>
    <property type="match status" value="1"/>
</dbReference>
<accession>A0A2I7K5C0</accession>
<dbReference type="Proteomes" id="UP000236447">
    <property type="component" value="Chromosome"/>
</dbReference>
<dbReference type="Pfam" id="PF00441">
    <property type="entry name" value="Acyl-CoA_dh_1"/>
    <property type="match status" value="1"/>
</dbReference>
<dbReference type="Gene3D" id="1.20.140.10">
    <property type="entry name" value="Butyryl-CoA Dehydrogenase, subunit A, domain 3"/>
    <property type="match status" value="1"/>
</dbReference>
<proteinExistence type="inferred from homology"/>
<keyword evidence="5 6" id="KW-0560">Oxidoreductase</keyword>
<feature type="domain" description="Acyl-CoA dehydrogenase/oxidase C-terminal" evidence="7">
    <location>
        <begin position="237"/>
        <end position="373"/>
    </location>
</feature>
<sequence length="381" mass="40575">MNFQLTEERQMLQDSLRRFLADRYTVTARNKAIADPSGYSSAIWRQLADLGVLGALLPEAVGGYGGAGFDIATIFEELGRAGVVEPVLDTAVLCGSLLCGPHGAQPLPRDRQFLERLIAGDLQLAFAHGEPASRYERTWVETTATVDGQDIVLTGRKSVVVNAEAAELLIVSAREGGASGDRDGLSLFLVDPKTAGVRMQGSALLAGGRAGEIELDGVRLSPSARLGTAGGAAVRVESALAAAEVALAAEALGAMETATRLTMDYLTTRHQFGRPIGTFQALQHRLAEMLIEVEQARSAVINAAGHLEGAPQVRDRHIAAARNLIGRTGRHIAEEAIQLHGGIAMTAEYELAHIAKRIVMTEHRFGDADTQLERFIDLSAA</sequence>
<dbReference type="EMBL" id="CP010725">
    <property type="protein sequence ID" value="AUQ97808.1"/>
    <property type="molecule type" value="Genomic_DNA"/>
</dbReference>
<dbReference type="PANTHER" id="PTHR43884">
    <property type="entry name" value="ACYL-COA DEHYDROGENASE"/>
    <property type="match status" value="1"/>
</dbReference>
<dbReference type="InterPro" id="IPR009075">
    <property type="entry name" value="AcylCo_DH/oxidase_C"/>
</dbReference>
<reference evidence="10 11" key="1">
    <citation type="journal article" date="2017" name="Front. Microbiol.">
        <title>Phaeobacter piscinae sp. nov., a species of the Roseobacter group and potential aquaculture probiont.</title>
        <authorList>
            <person name="Sonnenschein E.C."/>
            <person name="Phippen C.B.W."/>
            <person name="Nielsen K.F."/>
            <person name="Mateiu R.V."/>
            <person name="Melchiorsen J."/>
            <person name="Gram L."/>
            <person name="Overmann J."/>
            <person name="Freese H.M."/>
        </authorList>
    </citation>
    <scope>NUCLEOTIDE SEQUENCE [LARGE SCALE GENOMIC DNA]</scope>
    <source>
        <strain evidence="10 11">P88</strain>
    </source>
</reference>
<name>A0A2I7K5C0_9RHOB</name>
<evidence type="ECO:0000313" key="11">
    <source>
        <dbReference type="Proteomes" id="UP000236447"/>
    </source>
</evidence>
<reference evidence="10 11" key="2">
    <citation type="journal article" date="2017" name="Genome Biol. Evol.">
        <title>Trajectories and Drivers of Genome Evolution in Surface-Associated Marine Phaeobacter.</title>
        <authorList>
            <person name="Freese H.M."/>
            <person name="Sikorski J."/>
            <person name="Bunk B."/>
            <person name="Scheuner C."/>
            <person name="Meier-Kolthoff J.P."/>
            <person name="Sproer C."/>
            <person name="Gram L."/>
            <person name="Overmann J."/>
        </authorList>
    </citation>
    <scope>NUCLEOTIDE SEQUENCE [LARGE SCALE GENOMIC DNA]</scope>
    <source>
        <strain evidence="10 11">P88</strain>
    </source>
</reference>
<keyword evidence="4 6" id="KW-0274">FAD</keyword>
<evidence type="ECO:0000256" key="5">
    <source>
        <dbReference type="ARBA" id="ARBA00023002"/>
    </source>
</evidence>
<dbReference type="PANTHER" id="PTHR43884:SF20">
    <property type="entry name" value="ACYL-COA DEHYDROGENASE FADE28"/>
    <property type="match status" value="1"/>
</dbReference>
<dbReference type="Pfam" id="PF02770">
    <property type="entry name" value="Acyl-CoA_dh_M"/>
    <property type="match status" value="1"/>
</dbReference>
<evidence type="ECO:0000256" key="2">
    <source>
        <dbReference type="ARBA" id="ARBA00009347"/>
    </source>
</evidence>
<evidence type="ECO:0000259" key="9">
    <source>
        <dbReference type="Pfam" id="PF02771"/>
    </source>
</evidence>
<evidence type="ECO:0000313" key="10">
    <source>
        <dbReference type="EMBL" id="AUQ97808.1"/>
    </source>
</evidence>
<feature type="domain" description="Acyl-CoA oxidase/dehydrogenase middle" evidence="8">
    <location>
        <begin position="125"/>
        <end position="201"/>
    </location>
</feature>
<evidence type="ECO:0000256" key="3">
    <source>
        <dbReference type="ARBA" id="ARBA00022630"/>
    </source>
</evidence>
<dbReference type="GO" id="GO:0050660">
    <property type="term" value="F:flavin adenine dinucleotide binding"/>
    <property type="evidence" value="ECO:0007669"/>
    <property type="project" value="InterPro"/>
</dbReference>
<dbReference type="SUPFAM" id="SSF47203">
    <property type="entry name" value="Acyl-CoA dehydrogenase C-terminal domain-like"/>
    <property type="match status" value="1"/>
</dbReference>
<evidence type="ECO:0000256" key="4">
    <source>
        <dbReference type="ARBA" id="ARBA00022827"/>
    </source>
</evidence>
<dbReference type="SUPFAM" id="SSF56645">
    <property type="entry name" value="Acyl-CoA dehydrogenase NM domain-like"/>
    <property type="match status" value="1"/>
</dbReference>
<dbReference type="InterPro" id="IPR037069">
    <property type="entry name" value="AcylCoA_DH/ox_N_sf"/>
</dbReference>
<organism evidence="10 11">
    <name type="scientific">Phaeobacter inhibens</name>
    <dbReference type="NCBI Taxonomy" id="221822"/>
    <lineage>
        <taxon>Bacteria</taxon>
        <taxon>Pseudomonadati</taxon>
        <taxon>Pseudomonadota</taxon>
        <taxon>Alphaproteobacteria</taxon>
        <taxon>Rhodobacterales</taxon>
        <taxon>Roseobacteraceae</taxon>
        <taxon>Phaeobacter</taxon>
    </lineage>
</organism>
<dbReference type="Pfam" id="PF02771">
    <property type="entry name" value="Acyl-CoA_dh_N"/>
    <property type="match status" value="1"/>
</dbReference>
<evidence type="ECO:0000259" key="8">
    <source>
        <dbReference type="Pfam" id="PF02770"/>
    </source>
</evidence>
<gene>
    <name evidence="10" type="ORF">PhaeoP88_00406</name>
</gene>
<dbReference type="InterPro" id="IPR046373">
    <property type="entry name" value="Acyl-CoA_Oxase/DH_mid-dom_sf"/>
</dbReference>